<dbReference type="OrthoDB" id="6877645at2"/>
<dbReference type="InterPro" id="IPR010982">
    <property type="entry name" value="Lambda_DNA-bd_dom_sf"/>
</dbReference>
<dbReference type="EMBL" id="CP025085">
    <property type="protein sequence ID" value="AUG99721.1"/>
    <property type="molecule type" value="Genomic_DNA"/>
</dbReference>
<dbReference type="RefSeq" id="WP_021017443.1">
    <property type="nucleotide sequence ID" value="NZ_CP025084.1"/>
</dbReference>
<feature type="domain" description="HTH cro/C1-type" evidence="1">
    <location>
        <begin position="4"/>
        <end position="52"/>
    </location>
</feature>
<dbReference type="GO" id="GO:0003677">
    <property type="term" value="F:DNA binding"/>
    <property type="evidence" value="ECO:0007669"/>
    <property type="project" value="InterPro"/>
</dbReference>
<dbReference type="KEGG" id="serq:CWC46_07735"/>
<keyword evidence="4" id="KW-1185">Reference proteome</keyword>
<dbReference type="SUPFAM" id="SSF47413">
    <property type="entry name" value="lambda repressor-like DNA-binding domains"/>
    <property type="match status" value="1"/>
</dbReference>
<proteinExistence type="predicted"/>
<dbReference type="KEGG" id="sera:Ser39006_007740"/>
<evidence type="ECO:0000313" key="4">
    <source>
        <dbReference type="Proteomes" id="UP000017700"/>
    </source>
</evidence>
<evidence type="ECO:0000259" key="1">
    <source>
        <dbReference type="PROSITE" id="PS50943"/>
    </source>
</evidence>
<dbReference type="Gene3D" id="1.10.260.40">
    <property type="entry name" value="lambda repressor-like DNA-binding domains"/>
    <property type="match status" value="1"/>
</dbReference>
<reference evidence="3 4" key="1">
    <citation type="journal article" date="2013" name="Genome Announc.">
        <title>Draft genome sequence of Serratia sp. strain ATCC 39006, a model bacterium for analysis of the biosynthesis and regulation of prodigiosin, a carbapenem, and gas vesicles.</title>
        <authorList>
            <person name="Fineran P.C."/>
            <person name="Iglesias Cans M.C."/>
            <person name="Ramsay J.P."/>
            <person name="Wilf N.M."/>
            <person name="Cossyleon D."/>
            <person name="McNeil M.B."/>
            <person name="Williamson N.R."/>
            <person name="Monson R.E."/>
            <person name="Becher S.A."/>
            <person name="Stanton J.A."/>
            <person name="Brugger K."/>
            <person name="Brown S.D."/>
            <person name="Salmond G.P."/>
        </authorList>
    </citation>
    <scope>NUCLEOTIDE SEQUENCE [LARGE SCALE GENOMIC DNA]</scope>
    <source>
        <strain evidence="3">ATCC 39006</strain>
        <strain evidence="4">ATCC 39006 / SC 11482</strain>
    </source>
</reference>
<dbReference type="Proteomes" id="UP000233778">
    <property type="component" value="Chromosome"/>
</dbReference>
<dbReference type="SMART" id="SM00530">
    <property type="entry name" value="HTH_XRE"/>
    <property type="match status" value="1"/>
</dbReference>
<reference evidence="3" key="2">
    <citation type="submission" date="2013-09" db="EMBL/GenBank/DDBJ databases">
        <authorList>
            <person name="Wang G."/>
            <person name="Yang Y."/>
            <person name="Su Y."/>
        </authorList>
    </citation>
    <scope>NUCLEOTIDE SEQUENCE</scope>
    <source>
        <strain evidence="3">ATCC 39006</strain>
    </source>
</reference>
<dbReference type="EMBL" id="CP025084">
    <property type="protein sequence ID" value="AUH04040.1"/>
    <property type="molecule type" value="Genomic_DNA"/>
</dbReference>
<evidence type="ECO:0000313" key="2">
    <source>
        <dbReference type="EMBL" id="AUG99721.1"/>
    </source>
</evidence>
<evidence type="ECO:0000313" key="3">
    <source>
        <dbReference type="EMBL" id="AUH04040.1"/>
    </source>
</evidence>
<organism evidence="3 4">
    <name type="scientific">Serratia sp. (strain ATCC 39006)</name>
    <name type="common">Prodigiosinella confusarubida</name>
    <dbReference type="NCBI Taxonomy" id="104623"/>
    <lineage>
        <taxon>Bacteria</taxon>
        <taxon>Pseudomonadati</taxon>
        <taxon>Pseudomonadota</taxon>
        <taxon>Gammaproteobacteria</taxon>
        <taxon>Enterobacterales</taxon>
        <taxon>Pectobacteriaceae</taxon>
        <taxon>Prodigiosinella</taxon>
    </lineage>
</organism>
<evidence type="ECO:0000313" key="5">
    <source>
        <dbReference type="Proteomes" id="UP000233778"/>
    </source>
</evidence>
<name>A0A2I5THK4_SERS3</name>
<dbReference type="AlphaFoldDB" id="A0A2I5THK4"/>
<accession>A0A2I5THK4</accession>
<reference evidence="3" key="4">
    <citation type="submission" date="2017-11" db="EMBL/GenBank/DDBJ databases">
        <title>Complete genome sequence of Serratia sp. ATCC 39006.</title>
        <authorList>
            <person name="Hampton H.G."/>
            <person name="Jackson S.A."/>
            <person name="Jauregui R."/>
            <person name="Poulter G.T.M."/>
            <person name="Salmond G.P.C."/>
            <person name="Fineran P.C."/>
        </authorList>
    </citation>
    <scope>NUCLEOTIDE SEQUENCE</scope>
    <source>
        <strain evidence="3">ATCC 39006</strain>
    </source>
</reference>
<dbReference type="Proteomes" id="UP000017700">
    <property type="component" value="Chromosome"/>
</dbReference>
<gene>
    <name evidence="2" type="ORF">CWC46_07735</name>
    <name evidence="3" type="ORF">Ser39006_007740</name>
</gene>
<sequence length="67" mass="7306">MSNIQAERKKLGLSQAQLADALSWNRSRLSNYEAGLRAPGLSECREIVEALNRLGSKCTLDSVFPAA</sequence>
<dbReference type="STRING" id="104623.Ser39006_04186"/>
<dbReference type="PROSITE" id="PS50943">
    <property type="entry name" value="HTH_CROC1"/>
    <property type="match status" value="1"/>
</dbReference>
<reference evidence="2 5" key="3">
    <citation type="submission" date="2017-11" db="EMBL/GenBank/DDBJ databases">
        <title>Complete genome sequence of Serratia sp. ATCC 39006 LacA.</title>
        <authorList>
            <person name="Hampton H.G."/>
            <person name="Jackson S.A."/>
            <person name="Jauregui R."/>
            <person name="Poulter G.T.M."/>
            <person name="Salmond G.P.C."/>
            <person name="Fineran P.C."/>
        </authorList>
    </citation>
    <scope>NUCLEOTIDE SEQUENCE [LARGE SCALE GENOMIC DNA]</scope>
    <source>
        <strain evidence="2 5">ATCC 39006</strain>
    </source>
</reference>
<dbReference type="CDD" id="cd00093">
    <property type="entry name" value="HTH_XRE"/>
    <property type="match status" value="1"/>
</dbReference>
<dbReference type="InterPro" id="IPR001387">
    <property type="entry name" value="Cro/C1-type_HTH"/>
</dbReference>
<protein>
    <submittedName>
        <fullName evidence="3">XRE family transcriptional regulator</fullName>
    </submittedName>
</protein>
<dbReference type="Pfam" id="PF01381">
    <property type="entry name" value="HTH_3"/>
    <property type="match status" value="1"/>
</dbReference>